<dbReference type="PANTHER" id="PTHR30572:SF4">
    <property type="entry name" value="ABC TRANSPORTER PERMEASE YTRF"/>
    <property type="match status" value="1"/>
</dbReference>
<comment type="caution">
    <text evidence="3">The sequence shown here is derived from an EMBL/GenBank/DDBJ whole genome shotgun (WGS) entry which is preliminary data.</text>
</comment>
<keyword evidence="1" id="KW-0812">Transmembrane</keyword>
<keyword evidence="1" id="KW-0472">Membrane</keyword>
<evidence type="ECO:0000256" key="1">
    <source>
        <dbReference type="SAM" id="Phobius"/>
    </source>
</evidence>
<feature type="transmembrane region" description="Helical" evidence="1">
    <location>
        <begin position="221"/>
        <end position="244"/>
    </location>
</feature>
<evidence type="ECO:0000313" key="4">
    <source>
        <dbReference type="Proteomes" id="UP001195483"/>
    </source>
</evidence>
<protein>
    <recommendedName>
        <fullName evidence="2">MacB-like periplasmic core domain-containing protein</fullName>
    </recommendedName>
</protein>
<sequence>MPLFVMNGREKRKYDSRPDITYEQVQQFEKAMEGFANVSPVAEYKVERLIHNEYQTSQNVTFFGANEHALKSYSYEIETGRGISKSDVTDGRNIVVIGSDIKTDLFPFVDPIGQTLRLKGHAFTIVGILKHKGESFGQSQDAVVVIPISSFLKFIDASKNKSFTISATALSQDMYTDVVDKAISSLRIIRNIQAEESNNFEISTNDALLETFASLESVVTLAAFVISFVALITAGIGIMNIMLVSVIERTREIESILLCLFGCGVGIFLGVTAGNAVSFIMEVRPVFPFVWAFSAILMCTLIGAGFGAFPAYKAAGLDPVQALRFE</sequence>
<dbReference type="Pfam" id="PF12704">
    <property type="entry name" value="MacB_PCD"/>
    <property type="match status" value="1"/>
</dbReference>
<name>A0AAE0T7W6_9BIVA</name>
<dbReference type="EMBL" id="JAEAOA010000085">
    <property type="protein sequence ID" value="KAK3604900.1"/>
    <property type="molecule type" value="Genomic_DNA"/>
</dbReference>
<keyword evidence="4" id="KW-1185">Reference proteome</keyword>
<dbReference type="GO" id="GO:0005886">
    <property type="term" value="C:plasma membrane"/>
    <property type="evidence" value="ECO:0007669"/>
    <property type="project" value="TreeGrafter"/>
</dbReference>
<evidence type="ECO:0000313" key="3">
    <source>
        <dbReference type="EMBL" id="KAK3604900.1"/>
    </source>
</evidence>
<reference evidence="3" key="3">
    <citation type="submission" date="2023-05" db="EMBL/GenBank/DDBJ databases">
        <authorList>
            <person name="Smith C.H."/>
        </authorList>
    </citation>
    <scope>NUCLEOTIDE SEQUENCE</scope>
    <source>
        <strain evidence="3">CHS0354</strain>
        <tissue evidence="3">Mantle</tissue>
    </source>
</reference>
<accession>A0AAE0T7W6</accession>
<gene>
    <name evidence="3" type="ORF">CHS0354_000563</name>
</gene>
<feature type="transmembrane region" description="Helical" evidence="1">
    <location>
        <begin position="286"/>
        <end position="309"/>
    </location>
</feature>
<dbReference type="GO" id="GO:0022857">
    <property type="term" value="F:transmembrane transporter activity"/>
    <property type="evidence" value="ECO:0007669"/>
    <property type="project" value="TreeGrafter"/>
</dbReference>
<evidence type="ECO:0000259" key="2">
    <source>
        <dbReference type="Pfam" id="PF12704"/>
    </source>
</evidence>
<organism evidence="3 4">
    <name type="scientific">Potamilus streckersoni</name>
    <dbReference type="NCBI Taxonomy" id="2493646"/>
    <lineage>
        <taxon>Eukaryota</taxon>
        <taxon>Metazoa</taxon>
        <taxon>Spiralia</taxon>
        <taxon>Lophotrochozoa</taxon>
        <taxon>Mollusca</taxon>
        <taxon>Bivalvia</taxon>
        <taxon>Autobranchia</taxon>
        <taxon>Heteroconchia</taxon>
        <taxon>Palaeoheterodonta</taxon>
        <taxon>Unionida</taxon>
        <taxon>Unionoidea</taxon>
        <taxon>Unionidae</taxon>
        <taxon>Ambleminae</taxon>
        <taxon>Lampsilini</taxon>
        <taxon>Potamilus</taxon>
    </lineage>
</organism>
<dbReference type="PANTHER" id="PTHR30572">
    <property type="entry name" value="MEMBRANE COMPONENT OF TRANSPORTER-RELATED"/>
    <property type="match status" value="1"/>
</dbReference>
<reference evidence="3" key="2">
    <citation type="journal article" date="2021" name="Genome Biol. Evol.">
        <title>Developing a high-quality reference genome for a parasitic bivalve with doubly uniparental inheritance (Bivalvia: Unionida).</title>
        <authorList>
            <person name="Smith C.H."/>
        </authorList>
    </citation>
    <scope>NUCLEOTIDE SEQUENCE</scope>
    <source>
        <strain evidence="3">CHS0354</strain>
        <tissue evidence="3">Mantle</tissue>
    </source>
</reference>
<keyword evidence="1" id="KW-1133">Transmembrane helix</keyword>
<feature type="domain" description="MacB-like periplasmic core" evidence="2">
    <location>
        <begin position="15"/>
        <end position="159"/>
    </location>
</feature>
<feature type="transmembrane region" description="Helical" evidence="1">
    <location>
        <begin position="256"/>
        <end position="280"/>
    </location>
</feature>
<dbReference type="Proteomes" id="UP001195483">
    <property type="component" value="Unassembled WGS sequence"/>
</dbReference>
<dbReference type="InterPro" id="IPR050250">
    <property type="entry name" value="Macrolide_Exporter_MacB"/>
</dbReference>
<proteinExistence type="predicted"/>
<reference evidence="3" key="1">
    <citation type="journal article" date="2021" name="Genome Biol. Evol.">
        <title>A High-Quality Reference Genome for a Parasitic Bivalve with Doubly Uniparental Inheritance (Bivalvia: Unionida).</title>
        <authorList>
            <person name="Smith C.H."/>
        </authorList>
    </citation>
    <scope>NUCLEOTIDE SEQUENCE</scope>
    <source>
        <strain evidence="3">CHS0354</strain>
    </source>
</reference>
<dbReference type="AlphaFoldDB" id="A0AAE0T7W6"/>
<dbReference type="InterPro" id="IPR025857">
    <property type="entry name" value="MacB_PCD"/>
</dbReference>